<comment type="similarity">
    <text evidence="1">Belongs to the LysR transcriptional regulatory family.</text>
</comment>
<dbReference type="Proteomes" id="UP000056109">
    <property type="component" value="Chromosome I"/>
</dbReference>
<dbReference type="SUPFAM" id="SSF46785">
    <property type="entry name" value="Winged helix' DNA-binding domain"/>
    <property type="match status" value="1"/>
</dbReference>
<evidence type="ECO:0000256" key="1">
    <source>
        <dbReference type="ARBA" id="ARBA00009437"/>
    </source>
</evidence>
<accession>A0A0U5BAV8</accession>
<dbReference type="Pfam" id="PF03466">
    <property type="entry name" value="LysR_substrate"/>
    <property type="match status" value="1"/>
</dbReference>
<evidence type="ECO:0000256" key="4">
    <source>
        <dbReference type="ARBA" id="ARBA00023163"/>
    </source>
</evidence>
<dbReference type="PROSITE" id="PS50931">
    <property type="entry name" value="HTH_LYSR"/>
    <property type="match status" value="1"/>
</dbReference>
<organism evidence="6 7">
    <name type="scientific">Acetobacter senegalensis</name>
    <dbReference type="NCBI Taxonomy" id="446692"/>
    <lineage>
        <taxon>Bacteria</taxon>
        <taxon>Pseudomonadati</taxon>
        <taxon>Pseudomonadota</taxon>
        <taxon>Alphaproteobacteria</taxon>
        <taxon>Acetobacterales</taxon>
        <taxon>Acetobacteraceae</taxon>
        <taxon>Acetobacter</taxon>
    </lineage>
</organism>
<feature type="domain" description="HTH lysR-type" evidence="5">
    <location>
        <begin position="17"/>
        <end position="69"/>
    </location>
</feature>
<dbReference type="Gene3D" id="3.40.190.10">
    <property type="entry name" value="Periplasmic binding protein-like II"/>
    <property type="match status" value="2"/>
</dbReference>
<sequence length="313" mass="34671">MHSQIENSRMNPFSRFLIYFLAVARHGSIRKASEDLRIAPSAIDRHILLGEQALQTPLFERLASGMRLTAVGELFHAHASRWVKDFESLNRQIDELKGMRRGQIDILAPQALASAFLPDIAVRLKEHYPGIILNIHIHDNAELNTRLFAGDGDLAFLLDPVDVRDLQVRSVLSFPLGIVSPVGHPVTAQAQAHFSVCAEYPVIVPEEPLALASVFRKLEADCRLNAYRVASGNNVQMIKSLVRTGLGITLLSYLDVMEEVQTGDLAFTPLAGATAPRLTLALAHDRTRPLSGVARRVADRVEAEWTQLRQKLA</sequence>
<dbReference type="RefSeq" id="WP_082666639.1">
    <property type="nucleotide sequence ID" value="NZ_LN606600.1"/>
</dbReference>
<reference evidence="7" key="1">
    <citation type="submission" date="2014-09" db="EMBL/GenBank/DDBJ databases">
        <authorList>
            <person name="Illeghems K.G."/>
        </authorList>
    </citation>
    <scope>NUCLEOTIDE SEQUENCE [LARGE SCALE GENOMIC DNA]</scope>
    <source>
        <strain evidence="7">108B</strain>
    </source>
</reference>
<dbReference type="InterPro" id="IPR050950">
    <property type="entry name" value="HTH-type_LysR_regulators"/>
</dbReference>
<dbReference type="SUPFAM" id="SSF53850">
    <property type="entry name" value="Periplasmic binding protein-like II"/>
    <property type="match status" value="1"/>
</dbReference>
<keyword evidence="7" id="KW-1185">Reference proteome</keyword>
<dbReference type="InterPro" id="IPR036388">
    <property type="entry name" value="WH-like_DNA-bd_sf"/>
</dbReference>
<dbReference type="AlphaFoldDB" id="A0A0U5BAV8"/>
<evidence type="ECO:0000313" key="7">
    <source>
        <dbReference type="Proteomes" id="UP000056109"/>
    </source>
</evidence>
<evidence type="ECO:0000256" key="3">
    <source>
        <dbReference type="ARBA" id="ARBA00023125"/>
    </source>
</evidence>
<dbReference type="GO" id="GO:0003677">
    <property type="term" value="F:DNA binding"/>
    <property type="evidence" value="ECO:0007669"/>
    <property type="project" value="UniProtKB-KW"/>
</dbReference>
<dbReference type="GO" id="GO:0005829">
    <property type="term" value="C:cytosol"/>
    <property type="evidence" value="ECO:0007669"/>
    <property type="project" value="TreeGrafter"/>
</dbReference>
<dbReference type="CDD" id="cd05466">
    <property type="entry name" value="PBP2_LTTR_substrate"/>
    <property type="match status" value="1"/>
</dbReference>
<dbReference type="InterPro" id="IPR036390">
    <property type="entry name" value="WH_DNA-bd_sf"/>
</dbReference>
<keyword evidence="4" id="KW-0804">Transcription</keyword>
<dbReference type="InterPro" id="IPR000847">
    <property type="entry name" value="LysR_HTH_N"/>
</dbReference>
<dbReference type="Pfam" id="PF00126">
    <property type="entry name" value="HTH_1"/>
    <property type="match status" value="1"/>
</dbReference>
<name>A0A0U5BAV8_9PROT</name>
<evidence type="ECO:0000256" key="2">
    <source>
        <dbReference type="ARBA" id="ARBA00023015"/>
    </source>
</evidence>
<dbReference type="PANTHER" id="PTHR30419:SF8">
    <property type="entry name" value="NITROGEN ASSIMILATION TRANSCRIPTIONAL ACTIVATOR-RELATED"/>
    <property type="match status" value="1"/>
</dbReference>
<keyword evidence="3" id="KW-0238">DNA-binding</keyword>
<evidence type="ECO:0000259" key="5">
    <source>
        <dbReference type="PROSITE" id="PS50931"/>
    </source>
</evidence>
<dbReference type="KEGG" id="asz:ASN_2171"/>
<gene>
    <name evidence="6" type="primary">lysR</name>
    <name evidence="6" type="ORF">ASN_2171</name>
</gene>
<evidence type="ECO:0000313" key="6">
    <source>
        <dbReference type="EMBL" id="CEF41474.1"/>
    </source>
</evidence>
<dbReference type="PATRIC" id="fig|446692.3.peg.2246"/>
<dbReference type="PANTHER" id="PTHR30419">
    <property type="entry name" value="HTH-TYPE TRANSCRIPTIONAL REGULATOR YBHD"/>
    <property type="match status" value="1"/>
</dbReference>
<dbReference type="GeneID" id="34783213"/>
<dbReference type="GO" id="GO:0003700">
    <property type="term" value="F:DNA-binding transcription factor activity"/>
    <property type="evidence" value="ECO:0007669"/>
    <property type="project" value="InterPro"/>
</dbReference>
<dbReference type="InterPro" id="IPR005119">
    <property type="entry name" value="LysR_subst-bd"/>
</dbReference>
<dbReference type="Gene3D" id="1.10.10.10">
    <property type="entry name" value="Winged helix-like DNA-binding domain superfamily/Winged helix DNA-binding domain"/>
    <property type="match status" value="1"/>
</dbReference>
<proteinExistence type="inferred from homology"/>
<protein>
    <submittedName>
        <fullName evidence="6">LysR family transcriptional regulator</fullName>
    </submittedName>
</protein>
<dbReference type="EMBL" id="LN606600">
    <property type="protein sequence ID" value="CEF41474.1"/>
    <property type="molecule type" value="Genomic_DNA"/>
</dbReference>
<keyword evidence="2" id="KW-0805">Transcription regulation</keyword>